<dbReference type="EMBL" id="JAHFXS010000972">
    <property type="protein sequence ID" value="KAG9980521.1"/>
    <property type="molecule type" value="Genomic_DNA"/>
</dbReference>
<keyword evidence="4" id="KW-1185">Reference proteome</keyword>
<reference evidence="3" key="1">
    <citation type="journal article" date="2021" name="J Fungi (Basel)">
        <title>Virulence traits and population genomics of the black yeast Aureobasidium melanogenum.</title>
        <authorList>
            <person name="Cernosa A."/>
            <person name="Sun X."/>
            <person name="Gostincar C."/>
            <person name="Fang C."/>
            <person name="Gunde-Cimerman N."/>
            <person name="Song Z."/>
        </authorList>
    </citation>
    <scope>NUCLEOTIDE SEQUENCE</scope>
    <source>
        <strain evidence="3">EXF-9298</strain>
    </source>
</reference>
<feature type="non-terminal residue" evidence="3">
    <location>
        <position position="735"/>
    </location>
</feature>
<name>A0A9P8JVR8_AURME</name>
<reference evidence="3" key="2">
    <citation type="submission" date="2021-08" db="EMBL/GenBank/DDBJ databases">
        <authorList>
            <person name="Gostincar C."/>
            <person name="Sun X."/>
            <person name="Song Z."/>
            <person name="Gunde-Cimerman N."/>
        </authorList>
    </citation>
    <scope>NUCLEOTIDE SEQUENCE</scope>
    <source>
        <strain evidence="3">EXF-9298</strain>
    </source>
</reference>
<feature type="region of interest" description="Disordered" evidence="1">
    <location>
        <begin position="203"/>
        <end position="281"/>
    </location>
</feature>
<accession>A0A9P8JVR8</accession>
<feature type="chain" id="PRO_5040208524" evidence="2">
    <location>
        <begin position="24"/>
        <end position="735"/>
    </location>
</feature>
<proteinExistence type="predicted"/>
<feature type="compositionally biased region" description="Low complexity" evidence="1">
    <location>
        <begin position="344"/>
        <end position="414"/>
    </location>
</feature>
<feature type="compositionally biased region" description="Low complexity" evidence="1">
    <location>
        <begin position="499"/>
        <end position="513"/>
    </location>
</feature>
<evidence type="ECO:0000313" key="4">
    <source>
        <dbReference type="Proteomes" id="UP000729357"/>
    </source>
</evidence>
<dbReference type="AlphaFoldDB" id="A0A9P8JVR8"/>
<comment type="caution">
    <text evidence="3">The sequence shown here is derived from an EMBL/GenBank/DDBJ whole genome shotgun (WGS) entry which is preliminary data.</text>
</comment>
<evidence type="ECO:0000256" key="2">
    <source>
        <dbReference type="SAM" id="SignalP"/>
    </source>
</evidence>
<evidence type="ECO:0000313" key="3">
    <source>
        <dbReference type="EMBL" id="KAG9980521.1"/>
    </source>
</evidence>
<sequence length="735" mass="77514">MGQSARLPWAVCLLFALILGVTSSPLLNERASQSCNARDVQIVKRTAIDPVYFCKWWISDIRTRSPFLEFGHERVTAACKCIAPTKTKRTEDTEEQQGLAKRQTTESCRREVATQFTEPWHFCNFYNAYPRKSSPFKRYAAQQLLKLCNCVQGKSVTSSTKKTTSSVKTTSKKTSVTVKSSSTSTKKISSTFSKAISSSKLSSSSQSRITSTTKPSSTSTKKTSSSSSKTISSTKISSSSKLPATSSKSTTSNNVKSSSTSRKTSSSRSSTLPRSSASSSAIPQVITITQIITVTEGPKSSLSTATSTLVTTIPVVSSSALASSSVTTSETSSISESASVAASETLSSSADASTSTTGPSTSETSSSTSDVPSTTSETSSSTPETSSSSTDVSSSETSSSTEPITSGTPSPSIDPVSAAQDIIVTSSYQPFCSGLLDYSDETSTVSSTTTEVSTTTVTVTTTDLTAVTQMYKRKRDIAPITTECGHDHRLKRQAPTPTPTETSASSSDISSSDISSSGDSVQFNILTPAALQTFSASVLSSACSAEITTTATTVTEVTTESTVSTETSTKTISSTTTISIASSAPTGVIGYLEIRPVINAGAQYVRSDVATHMTDNGNDPSGRETFIITTDNKLYSVTNDAYYYTNSVSGGDLLYWSHSASQGLSSFTSGPTDASGYSQLLFQDKRTAPTGVYYKFCLASDYGGSTGSHMYFYGADADLSNQRCKLVEIYFAPTS</sequence>
<gene>
    <name evidence="3" type="ORF">KCU98_g8087</name>
</gene>
<feature type="region of interest" description="Disordered" evidence="1">
    <location>
        <begin position="344"/>
        <end position="415"/>
    </location>
</feature>
<evidence type="ECO:0000256" key="1">
    <source>
        <dbReference type="SAM" id="MobiDB-lite"/>
    </source>
</evidence>
<feature type="region of interest" description="Disordered" evidence="1">
    <location>
        <begin position="486"/>
        <end position="513"/>
    </location>
</feature>
<feature type="signal peptide" evidence="2">
    <location>
        <begin position="1"/>
        <end position="23"/>
    </location>
</feature>
<feature type="region of interest" description="Disordered" evidence="1">
    <location>
        <begin position="161"/>
        <end position="180"/>
    </location>
</feature>
<organism evidence="3 4">
    <name type="scientific">Aureobasidium melanogenum</name>
    <name type="common">Aureobasidium pullulans var. melanogenum</name>
    <dbReference type="NCBI Taxonomy" id="46634"/>
    <lineage>
        <taxon>Eukaryota</taxon>
        <taxon>Fungi</taxon>
        <taxon>Dikarya</taxon>
        <taxon>Ascomycota</taxon>
        <taxon>Pezizomycotina</taxon>
        <taxon>Dothideomycetes</taxon>
        <taxon>Dothideomycetidae</taxon>
        <taxon>Dothideales</taxon>
        <taxon>Saccotheciaceae</taxon>
        <taxon>Aureobasidium</taxon>
    </lineage>
</organism>
<dbReference type="Proteomes" id="UP000729357">
    <property type="component" value="Unassembled WGS sequence"/>
</dbReference>
<keyword evidence="2" id="KW-0732">Signal</keyword>
<protein>
    <submittedName>
        <fullName evidence="3">Uncharacterized protein</fullName>
    </submittedName>
</protein>